<protein>
    <submittedName>
        <fullName evidence="1">Uncharacterized protein</fullName>
    </submittedName>
</protein>
<accession>A0A151ND47</accession>
<gene>
    <name evidence="1" type="ORF">Y1Q_0010486</name>
</gene>
<reference evidence="1 2" key="1">
    <citation type="journal article" date="2012" name="Genome Biol.">
        <title>Sequencing three crocodilian genomes to illuminate the evolution of archosaurs and amniotes.</title>
        <authorList>
            <person name="St John J.A."/>
            <person name="Braun E.L."/>
            <person name="Isberg S.R."/>
            <person name="Miles L.G."/>
            <person name="Chong A.Y."/>
            <person name="Gongora J."/>
            <person name="Dalzell P."/>
            <person name="Moran C."/>
            <person name="Bed'hom B."/>
            <person name="Abzhanov A."/>
            <person name="Burgess S.C."/>
            <person name="Cooksey A.M."/>
            <person name="Castoe T.A."/>
            <person name="Crawford N.G."/>
            <person name="Densmore L.D."/>
            <person name="Drew J.C."/>
            <person name="Edwards S.V."/>
            <person name="Faircloth B.C."/>
            <person name="Fujita M.K."/>
            <person name="Greenwold M.J."/>
            <person name="Hoffmann F.G."/>
            <person name="Howard J.M."/>
            <person name="Iguchi T."/>
            <person name="Janes D.E."/>
            <person name="Khan S.Y."/>
            <person name="Kohno S."/>
            <person name="de Koning A.J."/>
            <person name="Lance S.L."/>
            <person name="McCarthy F.M."/>
            <person name="McCormack J.E."/>
            <person name="Merchant M.E."/>
            <person name="Peterson D.G."/>
            <person name="Pollock D.D."/>
            <person name="Pourmand N."/>
            <person name="Raney B.J."/>
            <person name="Roessler K.A."/>
            <person name="Sanford J.R."/>
            <person name="Sawyer R.H."/>
            <person name="Schmidt C.J."/>
            <person name="Triplett E.W."/>
            <person name="Tuberville T.D."/>
            <person name="Venegas-Anaya M."/>
            <person name="Howard J.T."/>
            <person name="Jarvis E.D."/>
            <person name="Guillette L.J.Jr."/>
            <person name="Glenn T.C."/>
            <person name="Green R.E."/>
            <person name="Ray D.A."/>
        </authorList>
    </citation>
    <scope>NUCLEOTIDE SEQUENCE [LARGE SCALE GENOMIC DNA]</scope>
    <source>
        <strain evidence="1">KSC_2009_1</strain>
    </source>
</reference>
<dbReference type="EMBL" id="AKHW03003332">
    <property type="protein sequence ID" value="KYO34737.1"/>
    <property type="molecule type" value="Genomic_DNA"/>
</dbReference>
<sequence>MSMEEGRFYVKELDWDTNDPYSVSDAGLLCDFGSEVDNDILATDWRTWTVSGFFPPLHMQVPPEATVMDQNVQGTEHFQHLLTLYDPIVPLC</sequence>
<proteinExistence type="predicted"/>
<evidence type="ECO:0000313" key="1">
    <source>
        <dbReference type="EMBL" id="KYO34737.1"/>
    </source>
</evidence>
<evidence type="ECO:0000313" key="2">
    <source>
        <dbReference type="Proteomes" id="UP000050525"/>
    </source>
</evidence>
<comment type="caution">
    <text evidence="1">The sequence shown here is derived from an EMBL/GenBank/DDBJ whole genome shotgun (WGS) entry which is preliminary data.</text>
</comment>
<keyword evidence="2" id="KW-1185">Reference proteome</keyword>
<organism evidence="1 2">
    <name type="scientific">Alligator mississippiensis</name>
    <name type="common">American alligator</name>
    <dbReference type="NCBI Taxonomy" id="8496"/>
    <lineage>
        <taxon>Eukaryota</taxon>
        <taxon>Metazoa</taxon>
        <taxon>Chordata</taxon>
        <taxon>Craniata</taxon>
        <taxon>Vertebrata</taxon>
        <taxon>Euteleostomi</taxon>
        <taxon>Archelosauria</taxon>
        <taxon>Archosauria</taxon>
        <taxon>Crocodylia</taxon>
        <taxon>Alligatoridae</taxon>
        <taxon>Alligatorinae</taxon>
        <taxon>Alligator</taxon>
    </lineage>
</organism>
<name>A0A151ND47_ALLMI</name>
<dbReference type="Proteomes" id="UP000050525">
    <property type="component" value="Unassembled WGS sequence"/>
</dbReference>
<dbReference type="AlphaFoldDB" id="A0A151ND47"/>